<dbReference type="AlphaFoldDB" id="A0A178IK05"/>
<dbReference type="EMBL" id="LRRQ01000090">
    <property type="protein sequence ID" value="OAM89509.1"/>
    <property type="molecule type" value="Genomic_DNA"/>
</dbReference>
<dbReference type="STRING" id="1184151.AW736_12920"/>
<evidence type="ECO:0000313" key="2">
    <source>
        <dbReference type="Proteomes" id="UP000078486"/>
    </source>
</evidence>
<dbReference type="Pfam" id="PF11306">
    <property type="entry name" value="DUF3108"/>
    <property type="match status" value="1"/>
</dbReference>
<name>A0A178IK05_9BACT</name>
<gene>
    <name evidence="1" type="ORF">AW736_12920</name>
</gene>
<sequence>MFLLLVSPGLRSGTVALADGESLKYRVSWGILSHAGEISVTARAEELAGLPQLRVSTLTATTGVARKLYKFEARGECLYDGADGRILAAITNSIARKKKSHAMAVFDYGTGTMDYRDYVRPEKSGTHAIPEGSVTDLITCLVQTRSWDMKTGDRRPATVMFDDDFYDLTIVAGDIEKVDTPWGEVDAMVLAPIMEKEPKGMFKRGGKVRVWISQDERRLPVKLEISMKVGTGTAHLTDYTPPAAGLVAASK</sequence>
<comment type="caution">
    <text evidence="1">The sequence shown here is derived from an EMBL/GenBank/DDBJ whole genome shotgun (WGS) entry which is preliminary data.</text>
</comment>
<reference evidence="1 2" key="1">
    <citation type="submission" date="2016-01" db="EMBL/GenBank/DDBJ databases">
        <title>High potential of lignocellulose degradation of a new Verrucomicrobia species.</title>
        <authorList>
            <person name="Wang Y."/>
            <person name="Shi Y."/>
            <person name="Qiu Z."/>
            <person name="Liu S."/>
            <person name="Yang H."/>
        </authorList>
    </citation>
    <scope>NUCLEOTIDE SEQUENCE [LARGE SCALE GENOMIC DNA]</scope>
    <source>
        <strain evidence="1 2">TSB47</strain>
    </source>
</reference>
<keyword evidence="2" id="KW-1185">Reference proteome</keyword>
<protein>
    <recommendedName>
        <fullName evidence="3">DUF3108 domain-containing protein</fullName>
    </recommendedName>
</protein>
<organism evidence="1 2">
    <name type="scientific">Termitidicoccus mucosus</name>
    <dbReference type="NCBI Taxonomy" id="1184151"/>
    <lineage>
        <taxon>Bacteria</taxon>
        <taxon>Pseudomonadati</taxon>
        <taxon>Verrucomicrobiota</taxon>
        <taxon>Opitutia</taxon>
        <taxon>Opitutales</taxon>
        <taxon>Opitutaceae</taxon>
        <taxon>Termitidicoccus</taxon>
    </lineage>
</organism>
<dbReference type="InterPro" id="IPR021457">
    <property type="entry name" value="DUF3108"/>
</dbReference>
<dbReference type="Proteomes" id="UP000078486">
    <property type="component" value="Unassembled WGS sequence"/>
</dbReference>
<evidence type="ECO:0000313" key="1">
    <source>
        <dbReference type="EMBL" id="OAM89509.1"/>
    </source>
</evidence>
<evidence type="ECO:0008006" key="3">
    <source>
        <dbReference type="Google" id="ProtNLM"/>
    </source>
</evidence>
<accession>A0A178IK05</accession>
<proteinExistence type="predicted"/>